<evidence type="ECO:0000313" key="11">
    <source>
        <dbReference type="Proteomes" id="UP001383192"/>
    </source>
</evidence>
<evidence type="ECO:0000256" key="1">
    <source>
        <dbReference type="ARBA" id="ARBA00012513"/>
    </source>
</evidence>
<keyword evidence="11" id="KW-1185">Reference proteome</keyword>
<dbReference type="GO" id="GO:0004674">
    <property type="term" value="F:protein serine/threonine kinase activity"/>
    <property type="evidence" value="ECO:0007669"/>
    <property type="project" value="UniProtKB-KW"/>
</dbReference>
<feature type="region of interest" description="Disordered" evidence="9">
    <location>
        <begin position="149"/>
        <end position="178"/>
    </location>
</feature>
<comment type="caution">
    <text evidence="10">The sequence shown here is derived from an EMBL/GenBank/DDBJ whole genome shotgun (WGS) entry which is preliminary data.</text>
</comment>
<reference evidence="10 11" key="1">
    <citation type="submission" date="2024-01" db="EMBL/GenBank/DDBJ databases">
        <title>A draft genome for a cacao thread blight-causing isolate of Paramarasmius palmivorus.</title>
        <authorList>
            <person name="Baruah I.K."/>
            <person name="Bukari Y."/>
            <person name="Amoako-Attah I."/>
            <person name="Meinhardt L.W."/>
            <person name="Bailey B.A."/>
            <person name="Cohen S.P."/>
        </authorList>
    </citation>
    <scope>NUCLEOTIDE SEQUENCE [LARGE SCALE GENOMIC DNA]</scope>
    <source>
        <strain evidence="10 11">GH-12</strain>
    </source>
</reference>
<dbReference type="Proteomes" id="UP001383192">
    <property type="component" value="Unassembled WGS sequence"/>
</dbReference>
<keyword evidence="3 10" id="KW-0808">Transferase</keyword>
<dbReference type="InterPro" id="IPR011009">
    <property type="entry name" value="Kinase-like_dom_sf"/>
</dbReference>
<feature type="compositionally biased region" description="Polar residues" evidence="9">
    <location>
        <begin position="149"/>
        <end position="177"/>
    </location>
</feature>
<sequence length="249" mass="26343">MYQSRYQISDLRTYSSQVTRQRRLLSRSATLRAIFELLTGGDHLFNPHSGSKYSKNEDHLAQIIELLGPLPLSLTQSSTFFNKSGNLINISSLSPWSLEAVLREKYRFSESSAEKTASFLGLMLHPDPVSRPTAAQFIRHPFLKILSPPSSASTGRYKKTSTASTPANSPPRQNAQRRTGWGIIDNPGEGNAGGPLGYVLGGVGGTTVLGLIGMIGGGGSLVGGIAGAAIGGIEGSMTGGGARVPRNSD</sequence>
<comment type="catalytic activity">
    <reaction evidence="7">
        <text>L-threonyl-[protein] + ATP = O-phospho-L-threonyl-[protein] + ADP + H(+)</text>
        <dbReference type="Rhea" id="RHEA:46608"/>
        <dbReference type="Rhea" id="RHEA-COMP:11060"/>
        <dbReference type="Rhea" id="RHEA-COMP:11605"/>
        <dbReference type="ChEBI" id="CHEBI:15378"/>
        <dbReference type="ChEBI" id="CHEBI:30013"/>
        <dbReference type="ChEBI" id="CHEBI:30616"/>
        <dbReference type="ChEBI" id="CHEBI:61977"/>
        <dbReference type="ChEBI" id="CHEBI:456216"/>
        <dbReference type="EC" id="2.7.11.1"/>
    </reaction>
</comment>
<organism evidence="10 11">
    <name type="scientific">Paramarasmius palmivorus</name>
    <dbReference type="NCBI Taxonomy" id="297713"/>
    <lineage>
        <taxon>Eukaryota</taxon>
        <taxon>Fungi</taxon>
        <taxon>Dikarya</taxon>
        <taxon>Basidiomycota</taxon>
        <taxon>Agaricomycotina</taxon>
        <taxon>Agaricomycetes</taxon>
        <taxon>Agaricomycetidae</taxon>
        <taxon>Agaricales</taxon>
        <taxon>Marasmiineae</taxon>
        <taxon>Marasmiaceae</taxon>
        <taxon>Paramarasmius</taxon>
    </lineage>
</organism>
<dbReference type="EC" id="2.7.11.1" evidence="1"/>
<dbReference type="PANTHER" id="PTHR47634">
    <property type="entry name" value="PROTEIN KINASE DOMAIN-CONTAINING PROTEIN-RELATED"/>
    <property type="match status" value="1"/>
</dbReference>
<evidence type="ECO:0000256" key="3">
    <source>
        <dbReference type="ARBA" id="ARBA00022679"/>
    </source>
</evidence>
<dbReference type="PANTHER" id="PTHR47634:SF9">
    <property type="entry name" value="PROTEIN KINASE DOMAIN-CONTAINING PROTEIN-RELATED"/>
    <property type="match status" value="1"/>
</dbReference>
<dbReference type="EMBL" id="JAYKXP010000152">
    <property type="protein sequence ID" value="KAK7022702.1"/>
    <property type="molecule type" value="Genomic_DNA"/>
</dbReference>
<dbReference type="GO" id="GO:0000245">
    <property type="term" value="P:spliceosomal complex assembly"/>
    <property type="evidence" value="ECO:0007669"/>
    <property type="project" value="TreeGrafter"/>
</dbReference>
<gene>
    <name evidence="10" type="primary">SKY1_5</name>
    <name evidence="10" type="ORF">VNI00_017028</name>
</gene>
<evidence type="ECO:0000256" key="6">
    <source>
        <dbReference type="ARBA" id="ARBA00022840"/>
    </source>
</evidence>
<evidence type="ECO:0000256" key="5">
    <source>
        <dbReference type="ARBA" id="ARBA00022777"/>
    </source>
</evidence>
<dbReference type="GO" id="GO:0005737">
    <property type="term" value="C:cytoplasm"/>
    <property type="evidence" value="ECO:0007669"/>
    <property type="project" value="TreeGrafter"/>
</dbReference>
<name>A0AAW0BB71_9AGAR</name>
<evidence type="ECO:0000256" key="7">
    <source>
        <dbReference type="ARBA" id="ARBA00047899"/>
    </source>
</evidence>
<dbReference type="GO" id="GO:0005634">
    <property type="term" value="C:nucleus"/>
    <property type="evidence" value="ECO:0007669"/>
    <property type="project" value="TreeGrafter"/>
</dbReference>
<dbReference type="InterPro" id="IPR051334">
    <property type="entry name" value="SRPK"/>
</dbReference>
<keyword evidence="2 10" id="KW-0723">Serine/threonine-protein kinase</keyword>
<protein>
    <recommendedName>
        <fullName evidence="1">non-specific serine/threonine protein kinase</fullName>
        <ecNumber evidence="1">2.7.11.1</ecNumber>
    </recommendedName>
</protein>
<evidence type="ECO:0000256" key="8">
    <source>
        <dbReference type="ARBA" id="ARBA00048679"/>
    </source>
</evidence>
<dbReference type="SUPFAM" id="SSF56112">
    <property type="entry name" value="Protein kinase-like (PK-like)"/>
    <property type="match status" value="1"/>
</dbReference>
<evidence type="ECO:0000256" key="4">
    <source>
        <dbReference type="ARBA" id="ARBA00022741"/>
    </source>
</evidence>
<proteinExistence type="predicted"/>
<dbReference type="Gene3D" id="1.10.510.10">
    <property type="entry name" value="Transferase(Phosphotransferase) domain 1"/>
    <property type="match status" value="1"/>
</dbReference>
<evidence type="ECO:0000256" key="2">
    <source>
        <dbReference type="ARBA" id="ARBA00022527"/>
    </source>
</evidence>
<dbReference type="GO" id="GO:0050684">
    <property type="term" value="P:regulation of mRNA processing"/>
    <property type="evidence" value="ECO:0007669"/>
    <property type="project" value="TreeGrafter"/>
</dbReference>
<dbReference type="AlphaFoldDB" id="A0AAW0BB71"/>
<dbReference type="GO" id="GO:0005524">
    <property type="term" value="F:ATP binding"/>
    <property type="evidence" value="ECO:0007669"/>
    <property type="project" value="UniProtKB-KW"/>
</dbReference>
<keyword evidence="6" id="KW-0067">ATP-binding</keyword>
<evidence type="ECO:0000313" key="10">
    <source>
        <dbReference type="EMBL" id="KAK7022702.1"/>
    </source>
</evidence>
<evidence type="ECO:0000256" key="9">
    <source>
        <dbReference type="SAM" id="MobiDB-lite"/>
    </source>
</evidence>
<keyword evidence="4" id="KW-0547">Nucleotide-binding</keyword>
<comment type="catalytic activity">
    <reaction evidence="8">
        <text>L-seryl-[protein] + ATP = O-phospho-L-seryl-[protein] + ADP + H(+)</text>
        <dbReference type="Rhea" id="RHEA:17989"/>
        <dbReference type="Rhea" id="RHEA-COMP:9863"/>
        <dbReference type="Rhea" id="RHEA-COMP:11604"/>
        <dbReference type="ChEBI" id="CHEBI:15378"/>
        <dbReference type="ChEBI" id="CHEBI:29999"/>
        <dbReference type="ChEBI" id="CHEBI:30616"/>
        <dbReference type="ChEBI" id="CHEBI:83421"/>
        <dbReference type="ChEBI" id="CHEBI:456216"/>
        <dbReference type="EC" id="2.7.11.1"/>
    </reaction>
</comment>
<keyword evidence="5 10" id="KW-0418">Kinase</keyword>
<accession>A0AAW0BB71</accession>